<keyword evidence="2" id="KW-1003">Cell membrane</keyword>
<keyword evidence="3 6" id="KW-0812">Transmembrane</keyword>
<dbReference type="GO" id="GO:0022857">
    <property type="term" value="F:transmembrane transporter activity"/>
    <property type="evidence" value="ECO:0007669"/>
    <property type="project" value="InterPro"/>
</dbReference>
<organism evidence="7 8">
    <name type="scientific">Youngiibacter fragilis 232.1</name>
    <dbReference type="NCBI Taxonomy" id="994573"/>
    <lineage>
        <taxon>Bacteria</taxon>
        <taxon>Bacillati</taxon>
        <taxon>Bacillota</taxon>
        <taxon>Clostridia</taxon>
        <taxon>Eubacteriales</taxon>
        <taxon>Clostridiaceae</taxon>
        <taxon>Youngiibacter</taxon>
    </lineage>
</organism>
<keyword evidence="5 6" id="KW-0472">Membrane</keyword>
<dbReference type="CDD" id="cd06580">
    <property type="entry name" value="TM_PBP1_transp_TpRbsC_like"/>
    <property type="match status" value="1"/>
</dbReference>
<evidence type="ECO:0000256" key="6">
    <source>
        <dbReference type="SAM" id="Phobius"/>
    </source>
</evidence>
<feature type="transmembrane region" description="Helical" evidence="6">
    <location>
        <begin position="236"/>
        <end position="258"/>
    </location>
</feature>
<comment type="subcellular location">
    <subcellularLocation>
        <location evidence="1">Cell membrane</location>
        <topology evidence="1">Multi-pass membrane protein</topology>
    </subcellularLocation>
</comment>
<protein>
    <submittedName>
        <fullName evidence="7">Inner-membrane translocator</fullName>
    </submittedName>
</protein>
<keyword evidence="8" id="KW-1185">Reference proteome</keyword>
<dbReference type="RefSeq" id="WP_023387431.1">
    <property type="nucleotide sequence ID" value="NZ_AXUN02000113.1"/>
</dbReference>
<proteinExistence type="predicted"/>
<dbReference type="PANTHER" id="PTHR47089">
    <property type="entry name" value="ABC TRANSPORTER, PERMEASE PROTEIN"/>
    <property type="match status" value="1"/>
</dbReference>
<dbReference type="InterPro" id="IPR001851">
    <property type="entry name" value="ABC_transp_permease"/>
</dbReference>
<evidence type="ECO:0000313" key="7">
    <source>
        <dbReference type="EMBL" id="ETA81417.1"/>
    </source>
</evidence>
<dbReference type="PANTHER" id="PTHR47089:SF1">
    <property type="entry name" value="GUANOSINE ABC TRANSPORTER PERMEASE PROTEIN NUPP"/>
    <property type="match status" value="1"/>
</dbReference>
<comment type="caution">
    <text evidence="7">The sequence shown here is derived from an EMBL/GenBank/DDBJ whole genome shotgun (WGS) entry which is preliminary data.</text>
</comment>
<feature type="transmembrane region" description="Helical" evidence="6">
    <location>
        <begin position="146"/>
        <end position="164"/>
    </location>
</feature>
<feature type="transmembrane region" description="Helical" evidence="6">
    <location>
        <begin position="12"/>
        <end position="38"/>
    </location>
</feature>
<feature type="transmembrane region" description="Helical" evidence="6">
    <location>
        <begin position="113"/>
        <end position="134"/>
    </location>
</feature>
<evidence type="ECO:0000256" key="3">
    <source>
        <dbReference type="ARBA" id="ARBA00022692"/>
    </source>
</evidence>
<evidence type="ECO:0000256" key="4">
    <source>
        <dbReference type="ARBA" id="ARBA00022989"/>
    </source>
</evidence>
<accession>V7I8S0</accession>
<evidence type="ECO:0000256" key="5">
    <source>
        <dbReference type="ARBA" id="ARBA00023136"/>
    </source>
</evidence>
<dbReference type="Pfam" id="PF02653">
    <property type="entry name" value="BPD_transp_2"/>
    <property type="match status" value="1"/>
</dbReference>
<gene>
    <name evidence="7" type="ORF">T472_0206330</name>
</gene>
<feature type="transmembrane region" description="Helical" evidence="6">
    <location>
        <begin position="278"/>
        <end position="303"/>
    </location>
</feature>
<evidence type="ECO:0000256" key="1">
    <source>
        <dbReference type="ARBA" id="ARBA00004651"/>
    </source>
</evidence>
<name>V7I8S0_9CLOT</name>
<evidence type="ECO:0000256" key="2">
    <source>
        <dbReference type="ARBA" id="ARBA00022475"/>
    </source>
</evidence>
<feature type="transmembrane region" description="Helical" evidence="6">
    <location>
        <begin position="196"/>
        <end position="215"/>
    </location>
</feature>
<dbReference type="eggNOG" id="COG4603">
    <property type="taxonomic scope" value="Bacteria"/>
</dbReference>
<dbReference type="STRING" id="994573.T472_0206330"/>
<keyword evidence="4 6" id="KW-1133">Transmembrane helix</keyword>
<feature type="transmembrane region" description="Helical" evidence="6">
    <location>
        <begin position="315"/>
        <end position="336"/>
    </location>
</feature>
<dbReference type="EMBL" id="AXUN02000113">
    <property type="protein sequence ID" value="ETA81417.1"/>
    <property type="molecule type" value="Genomic_DNA"/>
</dbReference>
<reference evidence="7 8" key="1">
    <citation type="journal article" date="2014" name="Genome Announc.">
        <title>Genome Sequence of Youngiibacter fragilis, the Type Strain of the Genus Youngiibacter.</title>
        <authorList>
            <person name="Wawrik C.B."/>
            <person name="Callaghan A.V."/>
            <person name="Stamps B.W."/>
            <person name="Wawrik B."/>
        </authorList>
    </citation>
    <scope>NUCLEOTIDE SEQUENCE [LARGE SCALE GENOMIC DNA]</scope>
    <source>
        <strain evidence="7 8">232.1</strain>
    </source>
</reference>
<sequence>MDKEYRIKLQGLLFNLGISAFAILLSLVFSALIMLAVGYDPVAAYSSMLNGSFGSTQAIANTLSKSIPLIFCGLSFSFAAKSGVFNIGGEGQLNMGALASAVVALSMQGMPRVIVIGASILAGFLAGGLLGVLLGLAKSKLHLNEVIVAIMMNYLVALFCSYAVSGPLKYEGSVTPQTEAMDKIYMFRNLIPKSQLTTALLLALLLALVIYLFFAKTRAGFNIRVVGQNPDAAKASGIKVGAMMVIAMAVSGGIAGLGGMTEVFGKYGRFIDGFSPGFGFTGIAVAVLAANNPFGLILTAILFGAMDAGAMKMSYVAGISATMVQVIQGMVILFVATPNIARKILYRKEA</sequence>
<dbReference type="Proteomes" id="UP000017747">
    <property type="component" value="Unassembled WGS sequence"/>
</dbReference>
<evidence type="ECO:0000313" key="8">
    <source>
        <dbReference type="Proteomes" id="UP000017747"/>
    </source>
</evidence>
<dbReference type="AlphaFoldDB" id="V7I8S0"/>
<dbReference type="GO" id="GO:0005886">
    <property type="term" value="C:plasma membrane"/>
    <property type="evidence" value="ECO:0007669"/>
    <property type="project" value="UniProtKB-SubCell"/>
</dbReference>